<gene>
    <name evidence="4" type="ORF">QCA50_010211</name>
</gene>
<dbReference type="SMART" id="SM00147">
    <property type="entry name" value="RasGEF"/>
    <property type="match status" value="1"/>
</dbReference>
<keyword evidence="5" id="KW-1185">Reference proteome</keyword>
<evidence type="ECO:0000313" key="5">
    <source>
        <dbReference type="Proteomes" id="UP001385951"/>
    </source>
</evidence>
<dbReference type="PANTHER" id="PTHR23113:SF368">
    <property type="entry name" value="CELL DIVISION CONTROL PROTEIN 25"/>
    <property type="match status" value="1"/>
</dbReference>
<dbReference type="Gene3D" id="1.10.840.10">
    <property type="entry name" value="Ras guanine-nucleotide exchange factors catalytic domain"/>
    <property type="match status" value="1"/>
</dbReference>
<dbReference type="GO" id="GO:0005886">
    <property type="term" value="C:plasma membrane"/>
    <property type="evidence" value="ECO:0007669"/>
    <property type="project" value="TreeGrafter"/>
</dbReference>
<dbReference type="Proteomes" id="UP001385951">
    <property type="component" value="Unassembled WGS sequence"/>
</dbReference>
<dbReference type="SUPFAM" id="SSF48366">
    <property type="entry name" value="Ras GEF"/>
    <property type="match status" value="1"/>
</dbReference>
<dbReference type="GO" id="GO:0005085">
    <property type="term" value="F:guanyl-nucleotide exchange factor activity"/>
    <property type="evidence" value="ECO:0007669"/>
    <property type="project" value="UniProtKB-KW"/>
</dbReference>
<evidence type="ECO:0000256" key="2">
    <source>
        <dbReference type="PROSITE-ProRule" id="PRU00168"/>
    </source>
</evidence>
<dbReference type="InterPro" id="IPR036964">
    <property type="entry name" value="RASGEF_cat_dom_sf"/>
</dbReference>
<dbReference type="PROSITE" id="PS50009">
    <property type="entry name" value="RASGEF_CAT"/>
    <property type="match status" value="1"/>
</dbReference>
<accession>A0AAW0GAH5</accession>
<feature type="domain" description="Ras-GEF" evidence="3">
    <location>
        <begin position="1"/>
        <end position="155"/>
    </location>
</feature>
<sequence length="171" mass="19059">MNNYASLSALVTALSSVVITRLSLTWAYVGRTSQLDNLIKCNDPAGNFSAFRMLQQAVDGPCVPFVGMYLTDITHINDQYLDNTIIGSNTSTTLVNFVKRQRWSDVVSAMVQHQAKMYTFSEDSSTMAFIESSLAQAEEIDTDTFWSKSQEVQQNEIECADIRKGLEMAGF</sequence>
<dbReference type="PROSITE" id="PS00720">
    <property type="entry name" value="RASGEF"/>
    <property type="match status" value="1"/>
</dbReference>
<dbReference type="Pfam" id="PF00617">
    <property type="entry name" value="RasGEF"/>
    <property type="match status" value="1"/>
</dbReference>
<dbReference type="PANTHER" id="PTHR23113">
    <property type="entry name" value="GUANINE NUCLEOTIDE EXCHANGE FACTOR"/>
    <property type="match status" value="1"/>
</dbReference>
<evidence type="ECO:0000256" key="1">
    <source>
        <dbReference type="ARBA" id="ARBA00022658"/>
    </source>
</evidence>
<keyword evidence="1 2" id="KW-0344">Guanine-nucleotide releasing factor</keyword>
<dbReference type="GO" id="GO:0007265">
    <property type="term" value="P:Ras protein signal transduction"/>
    <property type="evidence" value="ECO:0007669"/>
    <property type="project" value="TreeGrafter"/>
</dbReference>
<dbReference type="AlphaFoldDB" id="A0AAW0GAH5"/>
<evidence type="ECO:0000259" key="3">
    <source>
        <dbReference type="PROSITE" id="PS50009"/>
    </source>
</evidence>
<evidence type="ECO:0000313" key="4">
    <source>
        <dbReference type="EMBL" id="KAK7686611.1"/>
    </source>
</evidence>
<dbReference type="InterPro" id="IPR008937">
    <property type="entry name" value="Ras-like_GEF"/>
</dbReference>
<protein>
    <recommendedName>
        <fullName evidence="3">Ras-GEF domain-containing protein</fullName>
    </recommendedName>
</protein>
<dbReference type="InterPro" id="IPR019804">
    <property type="entry name" value="Ras_G-nucl-exch_fac_CS"/>
</dbReference>
<proteinExistence type="predicted"/>
<dbReference type="EMBL" id="JASBNA010000016">
    <property type="protein sequence ID" value="KAK7686611.1"/>
    <property type="molecule type" value="Genomic_DNA"/>
</dbReference>
<name>A0AAW0GAH5_9APHY</name>
<organism evidence="4 5">
    <name type="scientific">Cerrena zonata</name>
    <dbReference type="NCBI Taxonomy" id="2478898"/>
    <lineage>
        <taxon>Eukaryota</taxon>
        <taxon>Fungi</taxon>
        <taxon>Dikarya</taxon>
        <taxon>Basidiomycota</taxon>
        <taxon>Agaricomycotina</taxon>
        <taxon>Agaricomycetes</taxon>
        <taxon>Polyporales</taxon>
        <taxon>Cerrenaceae</taxon>
        <taxon>Cerrena</taxon>
    </lineage>
</organism>
<dbReference type="InterPro" id="IPR023578">
    <property type="entry name" value="Ras_GEF_dom_sf"/>
</dbReference>
<comment type="caution">
    <text evidence="4">The sequence shown here is derived from an EMBL/GenBank/DDBJ whole genome shotgun (WGS) entry which is preliminary data.</text>
</comment>
<reference evidence="4 5" key="1">
    <citation type="submission" date="2022-09" db="EMBL/GenBank/DDBJ databases">
        <authorList>
            <person name="Palmer J.M."/>
        </authorList>
    </citation>
    <scope>NUCLEOTIDE SEQUENCE [LARGE SCALE GENOMIC DNA]</scope>
    <source>
        <strain evidence="4 5">DSM 7382</strain>
    </source>
</reference>
<dbReference type="InterPro" id="IPR001895">
    <property type="entry name" value="RASGEF_cat_dom"/>
</dbReference>